<comment type="caution">
    <text evidence="1">The sequence shown here is derived from an EMBL/GenBank/DDBJ whole genome shotgun (WGS) entry which is preliminary data.</text>
</comment>
<protein>
    <submittedName>
        <fullName evidence="1">Uncharacterized protein</fullName>
    </submittedName>
</protein>
<reference evidence="1 2" key="1">
    <citation type="submission" date="2015-06" db="EMBL/GenBank/DDBJ databases">
        <title>Draft genome sequence of beer spoilage bacterium Megasphaera cerevisiae type strain 20462.</title>
        <authorList>
            <person name="Kutumbaka K."/>
            <person name="Pasmowitz J."/>
            <person name="Mategko J."/>
            <person name="Reyes D."/>
            <person name="Friedrich A."/>
            <person name="Han S."/>
            <person name="Martens-Habbena W."/>
            <person name="Neal-McKinney J."/>
            <person name="Janagama H.K."/>
            <person name="Nadala C."/>
            <person name="Samadpour M."/>
        </authorList>
    </citation>
    <scope>NUCLEOTIDE SEQUENCE [LARGE SCALE GENOMIC DNA]</scope>
    <source>
        <strain evidence="1 2">DSM 20462</strain>
    </source>
</reference>
<dbReference type="PATRIC" id="fig|1122219.3.peg.2166"/>
<accession>A0A0J6WVM6</accession>
<dbReference type="Proteomes" id="UP000036503">
    <property type="component" value="Unassembled WGS sequence"/>
</dbReference>
<sequence>MNPSTFQNLTGSDGMFTFNFFCESLLGALHTLAHVMEDNQLDMPAEASQIPDMLAEMGNSLSDDYCDGKIDLSRFKDELLDFHKTAFAIDDQMTSVIADGDDTLQYYYFVYMQGISLFLPNMLDAIGHDLPEDVDPADFMNEILSDFAALTETQQ</sequence>
<dbReference type="STRING" id="39029.BSR42_10430"/>
<evidence type="ECO:0000313" key="1">
    <source>
        <dbReference type="EMBL" id="KMO85867.1"/>
    </source>
</evidence>
<dbReference type="InParanoid" id="A0A0J6WVM6"/>
<evidence type="ECO:0000313" key="2">
    <source>
        <dbReference type="Proteomes" id="UP000036503"/>
    </source>
</evidence>
<gene>
    <name evidence="1" type="ORF">AB840_11070</name>
</gene>
<dbReference type="AlphaFoldDB" id="A0A0J6WVM6"/>
<organism evidence="1 2">
    <name type="scientific">Megasphaera cerevisiae DSM 20462</name>
    <dbReference type="NCBI Taxonomy" id="1122219"/>
    <lineage>
        <taxon>Bacteria</taxon>
        <taxon>Bacillati</taxon>
        <taxon>Bacillota</taxon>
        <taxon>Negativicutes</taxon>
        <taxon>Veillonellales</taxon>
        <taxon>Veillonellaceae</taxon>
        <taxon>Megasphaera</taxon>
    </lineage>
</organism>
<keyword evidence="2" id="KW-1185">Reference proteome</keyword>
<dbReference type="OrthoDB" id="1622914at2"/>
<proteinExistence type="predicted"/>
<name>A0A0J6WVM6_9FIRM</name>
<dbReference type="EMBL" id="LEKT01000042">
    <property type="protein sequence ID" value="KMO85867.1"/>
    <property type="molecule type" value="Genomic_DNA"/>
</dbReference>
<dbReference type="RefSeq" id="WP_048514913.1">
    <property type="nucleotide sequence ID" value="NZ_FUXD01000007.1"/>
</dbReference>